<dbReference type="InterPro" id="IPR025887">
    <property type="entry name" value="Glyco_hydro_31_N_dom"/>
</dbReference>
<dbReference type="AlphaFoldDB" id="A0A918Q719"/>
<proteinExistence type="inferred from homology"/>
<dbReference type="GO" id="GO:0004553">
    <property type="term" value="F:hydrolase activity, hydrolyzing O-glycosyl compounds"/>
    <property type="evidence" value="ECO:0007669"/>
    <property type="project" value="InterPro"/>
</dbReference>
<feature type="domain" description="Glycoside hydrolase family 31 TIM barrel" evidence="3">
    <location>
        <begin position="305"/>
        <end position="620"/>
    </location>
</feature>
<dbReference type="Proteomes" id="UP000619457">
    <property type="component" value="Unassembled WGS sequence"/>
</dbReference>
<comment type="similarity">
    <text evidence="1 2">Belongs to the glycosyl hydrolase 31 family.</text>
</comment>
<dbReference type="PANTHER" id="PTHR43863:SF2">
    <property type="entry name" value="MALTASE-GLUCOAMYLASE"/>
    <property type="match status" value="1"/>
</dbReference>
<dbReference type="InterPro" id="IPR011013">
    <property type="entry name" value="Gal_mutarotase_sf_dom"/>
</dbReference>
<accession>A0A918Q719</accession>
<protein>
    <submittedName>
        <fullName evidence="6">Alpha-xylosidase</fullName>
    </submittedName>
</protein>
<feature type="domain" description="Glycoside hydrolase family 31 N-terminal" evidence="4">
    <location>
        <begin position="71"/>
        <end position="260"/>
    </location>
</feature>
<reference evidence="6" key="2">
    <citation type="submission" date="2020-09" db="EMBL/GenBank/DDBJ databases">
        <authorList>
            <person name="Sun Q."/>
            <person name="Kim S."/>
        </authorList>
    </citation>
    <scope>NUCLEOTIDE SEQUENCE</scope>
    <source>
        <strain evidence="6">KCTC 12368</strain>
    </source>
</reference>
<dbReference type="GO" id="GO:0030246">
    <property type="term" value="F:carbohydrate binding"/>
    <property type="evidence" value="ECO:0007669"/>
    <property type="project" value="InterPro"/>
</dbReference>
<comment type="caution">
    <text evidence="6">The sequence shown here is derived from an EMBL/GenBank/DDBJ whole genome shotgun (WGS) entry which is preliminary data.</text>
</comment>
<evidence type="ECO:0000313" key="7">
    <source>
        <dbReference type="Proteomes" id="UP000619457"/>
    </source>
</evidence>
<dbReference type="InterPro" id="IPR048395">
    <property type="entry name" value="Glyco_hydro_31_C"/>
</dbReference>
<dbReference type="EMBL" id="BMWX01000005">
    <property type="protein sequence ID" value="GGZ34364.1"/>
    <property type="molecule type" value="Genomic_DNA"/>
</dbReference>
<dbReference type="Gene3D" id="3.20.20.80">
    <property type="entry name" value="Glycosidases"/>
    <property type="match status" value="1"/>
</dbReference>
<keyword evidence="2" id="KW-0378">Hydrolase</keyword>
<feature type="domain" description="Glycosyl hydrolase family 31 C-terminal" evidence="5">
    <location>
        <begin position="630"/>
        <end position="714"/>
    </location>
</feature>
<dbReference type="Pfam" id="PF13802">
    <property type="entry name" value="Gal_mutarotas_2"/>
    <property type="match status" value="1"/>
</dbReference>
<dbReference type="CDD" id="cd14752">
    <property type="entry name" value="GH31_N"/>
    <property type="match status" value="1"/>
</dbReference>
<dbReference type="Pfam" id="PF21365">
    <property type="entry name" value="Glyco_hydro_31_3rd"/>
    <property type="match status" value="1"/>
</dbReference>
<evidence type="ECO:0000259" key="3">
    <source>
        <dbReference type="Pfam" id="PF01055"/>
    </source>
</evidence>
<dbReference type="SUPFAM" id="SSF74650">
    <property type="entry name" value="Galactose mutarotase-like"/>
    <property type="match status" value="1"/>
</dbReference>
<evidence type="ECO:0000256" key="1">
    <source>
        <dbReference type="ARBA" id="ARBA00007806"/>
    </source>
</evidence>
<keyword evidence="7" id="KW-1185">Reference proteome</keyword>
<evidence type="ECO:0000256" key="2">
    <source>
        <dbReference type="RuleBase" id="RU361185"/>
    </source>
</evidence>
<dbReference type="PANTHER" id="PTHR43863">
    <property type="entry name" value="HYDROLASE, PUTATIVE (AFU_ORTHOLOGUE AFUA_1G03140)-RELATED"/>
    <property type="match status" value="1"/>
</dbReference>
<organism evidence="6 7">
    <name type="scientific">Echinicola pacifica</name>
    <dbReference type="NCBI Taxonomy" id="346377"/>
    <lineage>
        <taxon>Bacteria</taxon>
        <taxon>Pseudomonadati</taxon>
        <taxon>Bacteroidota</taxon>
        <taxon>Cytophagia</taxon>
        <taxon>Cytophagales</taxon>
        <taxon>Cyclobacteriaceae</taxon>
        <taxon>Echinicola</taxon>
    </lineage>
</organism>
<dbReference type="Gene3D" id="2.60.40.1760">
    <property type="entry name" value="glycosyl hydrolase (family 31)"/>
    <property type="match status" value="1"/>
</dbReference>
<reference evidence="6" key="1">
    <citation type="journal article" date="2014" name="Int. J. Syst. Evol. Microbiol.">
        <title>Complete genome sequence of Corynebacterium casei LMG S-19264T (=DSM 44701T), isolated from a smear-ripened cheese.</title>
        <authorList>
            <consortium name="US DOE Joint Genome Institute (JGI-PGF)"/>
            <person name="Walter F."/>
            <person name="Albersmeier A."/>
            <person name="Kalinowski J."/>
            <person name="Ruckert C."/>
        </authorList>
    </citation>
    <scope>NUCLEOTIDE SEQUENCE</scope>
    <source>
        <strain evidence="6">KCTC 12368</strain>
    </source>
</reference>
<dbReference type="Gene3D" id="2.60.40.1180">
    <property type="entry name" value="Golgi alpha-mannosidase II"/>
    <property type="match status" value="1"/>
</dbReference>
<keyword evidence="2" id="KW-0326">Glycosidase</keyword>
<evidence type="ECO:0000259" key="5">
    <source>
        <dbReference type="Pfam" id="PF21365"/>
    </source>
</evidence>
<dbReference type="InterPro" id="IPR017853">
    <property type="entry name" value="GH"/>
</dbReference>
<dbReference type="InterPro" id="IPR051816">
    <property type="entry name" value="Glycosyl_Hydrolase_31"/>
</dbReference>
<dbReference type="Pfam" id="PF01055">
    <property type="entry name" value="Glyco_hydro_31_2nd"/>
    <property type="match status" value="1"/>
</dbReference>
<dbReference type="InterPro" id="IPR000322">
    <property type="entry name" value="Glyco_hydro_31_TIM"/>
</dbReference>
<dbReference type="RefSeq" id="WP_018475328.1">
    <property type="nucleotide sequence ID" value="NZ_BMWX01000005.1"/>
</dbReference>
<evidence type="ECO:0000313" key="6">
    <source>
        <dbReference type="EMBL" id="GGZ34364.1"/>
    </source>
</evidence>
<dbReference type="CDD" id="cd06593">
    <property type="entry name" value="GH31_xylosidase_YicI"/>
    <property type="match status" value="1"/>
</dbReference>
<evidence type="ECO:0000259" key="4">
    <source>
        <dbReference type="Pfam" id="PF13802"/>
    </source>
</evidence>
<dbReference type="GO" id="GO:0005975">
    <property type="term" value="P:carbohydrate metabolic process"/>
    <property type="evidence" value="ECO:0007669"/>
    <property type="project" value="InterPro"/>
</dbReference>
<dbReference type="InterPro" id="IPR013780">
    <property type="entry name" value="Glyco_hydro_b"/>
</dbReference>
<sequence>MKQTNYQLYDFLDFDPEMGEDYPKRLWRAGRPLSIDKHGLGVRIVLPFHCQVLSHDIQADASVEIREYAFIIRAYGDNILRLITELGAQAQESSPMLDMAEDLVETSLDFEKSNEEWLIKDRSGKKRALIQLSEPEIDWWSDLLPAPEPGFQVSFFPDGKRELRLSAADQFFPARVDAMGLAMISEEGQARQLTMSFEIGAEECFAGTGERFAKMDLAGRTFQLKNQDGQGVNSRRTYKNIPFFLSSKGYGIFMHSSAYGKISLADHSSRSAQLMVEEPLMDLFLIGADQPSEILRHYRRITGFPSLPPLWSFGLWMSRMTYFSAEEVEEICQRLRKENFPCDVIHLDTGWFRTDWLCEWKFNPERFPDPRGFIKTLKQQGFRLSLWQMPYIAAEAEQHEEAKKNNYIAPLKKNKTQGGSNFSALDYAGTIDFTSPEATEWYKGLLRQLLEMGVACIKADFGEEIHMEADYAGLPAEQLNNLYALLYQRAAYEVTREMNGEGLIWARAGWAGCQRYPVHWGGDAAASWEGMAGSLRGGLHLGMSGFAFWSHDVPGFHGLPNFMNSIIPDDLYLRWTQFGVFSSHIRYHGTAKREPYHYPEIADLIRKWWQLRYQLIPYILDQSEKSIHSGMPLLRAMALHHAEDHCCWHLDDQYYFGDELIIAPVMNSDHSRKVYLPEGTWVHFFTGQRQEGPLWLKLEGIPLGEMPVWIKEGVTIPVYNEEVSCTDDMDLAHTDRLSIDGEFRGIWK</sequence>
<dbReference type="SUPFAM" id="SSF51445">
    <property type="entry name" value="(Trans)glycosidases"/>
    <property type="match status" value="1"/>
</dbReference>
<dbReference type="SUPFAM" id="SSF51011">
    <property type="entry name" value="Glycosyl hydrolase domain"/>
    <property type="match status" value="1"/>
</dbReference>
<name>A0A918Q719_9BACT</name>
<gene>
    <name evidence="6" type="ORF">GCM10007049_29680</name>
</gene>